<dbReference type="OrthoDB" id="1542at2"/>
<dbReference type="PIRSF" id="PIRSF012293">
    <property type="entry name" value="EutA"/>
    <property type="match status" value="1"/>
</dbReference>
<dbReference type="EMBL" id="LYPC01000010">
    <property type="protein sequence ID" value="OCT16746.1"/>
    <property type="molecule type" value="Genomic_DNA"/>
</dbReference>
<keyword evidence="2" id="KW-1185">Reference proteome</keyword>
<evidence type="ECO:0000313" key="2">
    <source>
        <dbReference type="Proteomes" id="UP000093309"/>
    </source>
</evidence>
<reference evidence="2" key="1">
    <citation type="submission" date="2016-05" db="EMBL/GenBank/DDBJ databases">
        <title>Paenibacillus oryzae. sp. nov., isolated from the rice root.</title>
        <authorList>
            <person name="Zhang J."/>
            <person name="Zhang X."/>
        </authorList>
    </citation>
    <scope>NUCLEOTIDE SEQUENCE [LARGE SCALE GENOMIC DNA]</scope>
    <source>
        <strain evidence="2">KCTC13222</strain>
    </source>
</reference>
<comment type="caution">
    <text evidence="1">The sequence shown here is derived from an EMBL/GenBank/DDBJ whole genome shotgun (WGS) entry which is preliminary data.</text>
</comment>
<dbReference type="RefSeq" id="WP_065850833.1">
    <property type="nucleotide sequence ID" value="NZ_LYPC01000010.1"/>
</dbReference>
<sequence length="490" mass="51867">MKETQLISVGLDIGTCTTKFVLSEITIAARGPSFTISQDAIAARKLLYASPMYRTPLTDHVTIDAMALSELLEAELGHAGVGLADIGSGAVIMTGETATKTNTEALLHKLAEQAGAFVVATAGSDLEAIMAGKGSGAAERSLRLHNTVANMDIGGGTANVAWFRNGIPMATVTFHMGGSLIRLKTDGTVTYVSPAIHDWLVMNRLAIAPDQIADSSVIHQLTRQMARTVGHFLASGNHDQAATNGAKLLVLGELPTQIPQADEWMLSGGIAALATGASVTTMAEISQYGDIGPALAQAIQETFTELGFTLVKAAQTHRATVIGAGLQSMELSGSTVHADAGTLPMRNVPIVQLQLHLEADTCPEQLNQLFESATRLYGKVEKAPFAIALSSPYAFTYKRLQELANHLIPLITRYLAAEQTAVILCDQDIAKALGQLLSLGCQGKPRIVCVDGIHPSFGDYIDLGELIANRTIPVIVKTLVFPKESHEVSP</sequence>
<dbReference type="Pfam" id="PF06277">
    <property type="entry name" value="EutA"/>
    <property type="match status" value="1"/>
</dbReference>
<protein>
    <recommendedName>
        <fullName evidence="3">Ethanolamine utilization protein</fullName>
    </recommendedName>
</protein>
<accession>A0A1C1A811</accession>
<evidence type="ECO:0008006" key="3">
    <source>
        <dbReference type="Google" id="ProtNLM"/>
    </source>
</evidence>
<name>A0A1C1A811_9BACL</name>
<dbReference type="STRING" id="512399.A8709_08780"/>
<dbReference type="AlphaFoldDB" id="A0A1C1A811"/>
<gene>
    <name evidence="1" type="ORF">A8709_08780</name>
</gene>
<organism evidence="1 2">
    <name type="scientific">Paenibacillus pectinilyticus</name>
    <dbReference type="NCBI Taxonomy" id="512399"/>
    <lineage>
        <taxon>Bacteria</taxon>
        <taxon>Bacillati</taxon>
        <taxon>Bacillota</taxon>
        <taxon>Bacilli</taxon>
        <taxon>Bacillales</taxon>
        <taxon>Paenibacillaceae</taxon>
        <taxon>Paenibacillus</taxon>
    </lineage>
</organism>
<dbReference type="Proteomes" id="UP000093309">
    <property type="component" value="Unassembled WGS sequence"/>
</dbReference>
<dbReference type="InterPro" id="IPR009377">
    <property type="entry name" value="EutA"/>
</dbReference>
<proteinExistence type="predicted"/>
<evidence type="ECO:0000313" key="1">
    <source>
        <dbReference type="EMBL" id="OCT16746.1"/>
    </source>
</evidence>